<comment type="function">
    <text evidence="2">Component of the zona pellucida, an extracellular matrix surrounding oocytes which mediates sperm binding, induction of the acrosome reaction and prevents post-fertilization polyspermy. The zona pellucida is composed of 3 to 4 glycoproteins, ZP1, ZP2, ZP3, and ZP4. ZP3 is essential for sperm binding and zona matrix formation.</text>
</comment>
<protein>
    <recommendedName>
        <fullName evidence="2">Zona pellucida sperm-binding protein 3</fullName>
    </recommendedName>
</protein>
<evidence type="ECO:0000256" key="2">
    <source>
        <dbReference type="RuleBase" id="RU367066"/>
    </source>
</evidence>
<keyword evidence="2" id="KW-1133">Transmembrane helix</keyword>
<dbReference type="SMART" id="SM00241">
    <property type="entry name" value="ZP"/>
    <property type="match status" value="1"/>
</dbReference>
<dbReference type="AlphaFoldDB" id="A0A6J0THV5"/>
<sequence length="478" mass="50639">MKRHLKLWVLCLVGIAVSAQNASVSVSCGTSHLAITVPVDLFGPGVVVGAEELILGSGCGVTAVQGNLLLLEYPLFACGATRKILPGSIHYRNILHYTPSGANGVIRASHFSHPIDCFYPRSWNVSSLGLQPTWVPFTSTVMSRQRLDFALEVYDSSWSQPVSDPTYYLGDLVNVQASVRKGNHVPLKIYVDECVARPSAESSVKYEVITNHGCLVDGQHSGSHFLATQEDGVLRFQLDTFTFLGASNNQIYLICHLKAVAVGSADRHNKACSYNRAAAAWSSHEGADCSCCASLSGCGSRRRKRGQQQQQQQKGLFGERDVKLGPIELKEKQANAPMVNASGASEFPPVVTSLATAETLQAAGMHPNQVVNIIMRGGLQEDPSGLRFPFSTATLVIIVACSAIALVSILGCYCSTKRSHGGYHMEQPLRPALGELSAVAMAPAAIGTPGAGASGECSAASKKSDGLVIAASGQPTSV</sequence>
<dbReference type="GO" id="GO:0005886">
    <property type="term" value="C:plasma membrane"/>
    <property type="evidence" value="ECO:0007669"/>
    <property type="project" value="UniProtKB-SubCell"/>
</dbReference>
<dbReference type="OrthoDB" id="8880842at2759"/>
<dbReference type="InParanoid" id="A0A6J0THV5"/>
<comment type="similarity">
    <text evidence="2">Belongs to the ZP domain family. ZPC subfamily.</text>
</comment>
<feature type="domain" description="ZP" evidence="3">
    <location>
        <begin position="27"/>
        <end position="279"/>
    </location>
</feature>
<dbReference type="GO" id="GO:0007339">
    <property type="term" value="P:binding of sperm to zona pellucida"/>
    <property type="evidence" value="ECO:0007669"/>
    <property type="project" value="UniProtKB-UniRule"/>
</dbReference>
<keyword evidence="2" id="KW-0812">Transmembrane</keyword>
<feature type="transmembrane region" description="Helical" evidence="2">
    <location>
        <begin position="393"/>
        <end position="415"/>
    </location>
</feature>
<keyword evidence="4" id="KW-1185">Reference proteome</keyword>
<dbReference type="InterPro" id="IPR042235">
    <property type="entry name" value="ZP-C_dom"/>
</dbReference>
<dbReference type="InterPro" id="IPR001507">
    <property type="entry name" value="ZP_dom"/>
</dbReference>
<comment type="PTM">
    <text evidence="2">Proteolytically cleaved before the transmembrane segment to yield the secreted ectodomain incorporated in the zona pellucida.</text>
</comment>
<keyword evidence="1 2" id="KW-1015">Disulfide bond</keyword>
<accession>A0A6J0THV5</accession>
<keyword evidence="2" id="KW-1003">Cell membrane</keyword>
<organism evidence="4 5">
    <name type="scientific">Pogona vitticeps</name>
    <name type="common">central bearded dragon</name>
    <dbReference type="NCBI Taxonomy" id="103695"/>
    <lineage>
        <taxon>Eukaryota</taxon>
        <taxon>Metazoa</taxon>
        <taxon>Chordata</taxon>
        <taxon>Craniata</taxon>
        <taxon>Vertebrata</taxon>
        <taxon>Euteleostomi</taxon>
        <taxon>Lepidosauria</taxon>
        <taxon>Squamata</taxon>
        <taxon>Bifurcata</taxon>
        <taxon>Unidentata</taxon>
        <taxon>Episquamata</taxon>
        <taxon>Toxicofera</taxon>
        <taxon>Iguania</taxon>
        <taxon>Acrodonta</taxon>
        <taxon>Agamidae</taxon>
        <taxon>Amphibolurinae</taxon>
        <taxon>Pogona</taxon>
    </lineage>
</organism>
<evidence type="ECO:0000256" key="1">
    <source>
        <dbReference type="ARBA" id="ARBA00023157"/>
    </source>
</evidence>
<dbReference type="GO" id="GO:0035804">
    <property type="term" value="F:structural constituent of egg coat"/>
    <property type="evidence" value="ECO:0007669"/>
    <property type="project" value="UniProtKB-UniRule"/>
</dbReference>
<dbReference type="Pfam" id="PF00100">
    <property type="entry name" value="Zona_pellucida"/>
    <property type="match status" value="1"/>
</dbReference>
<comment type="subcellular location">
    <subcellularLocation>
        <location evidence="2">Zona pellucida</location>
    </subcellularLocation>
    <subcellularLocation>
        <location evidence="2">Cell membrane</location>
        <topology evidence="2">Single-pass type I membrane protein</topology>
    </subcellularLocation>
</comment>
<feature type="chain" id="PRO_5044964083" description="Zona pellucida sperm-binding protein 3" evidence="2">
    <location>
        <begin position="20"/>
        <end position="478"/>
    </location>
</feature>
<dbReference type="PANTHER" id="PTHR11576:SF2">
    <property type="entry name" value="ZONA PELLUCIDA SPERM-BINDING PROTEIN 3"/>
    <property type="match status" value="1"/>
</dbReference>
<dbReference type="GO" id="GO:0035803">
    <property type="term" value="P:egg coat formation"/>
    <property type="evidence" value="ECO:0007669"/>
    <property type="project" value="UniProtKB-UniRule"/>
</dbReference>
<dbReference type="PROSITE" id="PS51034">
    <property type="entry name" value="ZP_2"/>
    <property type="match status" value="1"/>
</dbReference>
<feature type="signal peptide" evidence="2">
    <location>
        <begin position="1"/>
        <end position="19"/>
    </location>
</feature>
<proteinExistence type="inferred from homology"/>
<comment type="domain">
    <text evidence="2">The ZP domain is involved in the polymerization of the ZP proteins to form the zona pellucida.</text>
</comment>
<dbReference type="Gene3D" id="2.60.40.4100">
    <property type="entry name" value="Zona pellucida, ZP-C domain"/>
    <property type="match status" value="1"/>
</dbReference>
<dbReference type="GO" id="GO:0032190">
    <property type="term" value="F:acrosin binding"/>
    <property type="evidence" value="ECO:0007669"/>
    <property type="project" value="TreeGrafter"/>
</dbReference>
<evidence type="ECO:0000259" key="3">
    <source>
        <dbReference type="PROSITE" id="PS51034"/>
    </source>
</evidence>
<dbReference type="InterPro" id="IPR055355">
    <property type="entry name" value="ZP-C"/>
</dbReference>
<evidence type="ECO:0000313" key="5">
    <source>
        <dbReference type="RefSeq" id="XP_020648061.2"/>
    </source>
</evidence>
<dbReference type="RefSeq" id="XP_020648061.2">
    <property type="nucleotide sequence ID" value="XM_020792402.2"/>
</dbReference>
<name>A0A6J0THV5_9SAUR</name>
<gene>
    <name evidence="5" type="primary">LOC110078361</name>
</gene>
<dbReference type="PROSITE" id="PS51257">
    <property type="entry name" value="PROKAR_LIPOPROTEIN"/>
    <property type="match status" value="1"/>
</dbReference>
<dbReference type="KEGG" id="pvt:110078361"/>
<dbReference type="PANTHER" id="PTHR11576">
    <property type="entry name" value="ZONA PELLUCIDA SPERM-BINDING PROTEIN 3"/>
    <property type="match status" value="1"/>
</dbReference>
<keyword evidence="2" id="KW-0964">Secreted</keyword>
<evidence type="ECO:0000313" key="4">
    <source>
        <dbReference type="Proteomes" id="UP001652642"/>
    </source>
</evidence>
<keyword evidence="2" id="KW-0472">Membrane</keyword>
<keyword evidence="2" id="KW-0732">Signal</keyword>
<dbReference type="GeneID" id="110078361"/>
<keyword evidence="2" id="KW-0165">Cleavage on pair of basic residues</keyword>
<reference evidence="5" key="2">
    <citation type="submission" date="2025-08" db="UniProtKB">
        <authorList>
            <consortium name="RefSeq"/>
        </authorList>
    </citation>
    <scope>IDENTIFICATION</scope>
</reference>
<dbReference type="GO" id="GO:2000344">
    <property type="term" value="P:positive regulation of acrosome reaction"/>
    <property type="evidence" value="ECO:0007669"/>
    <property type="project" value="UniProtKB-UniRule"/>
</dbReference>
<dbReference type="GO" id="GO:0035805">
    <property type="term" value="C:egg coat"/>
    <property type="evidence" value="ECO:0007669"/>
    <property type="project" value="UniProtKB-SubCell"/>
</dbReference>
<reference evidence="4" key="1">
    <citation type="submission" date="2025-05" db="UniProtKB">
        <authorList>
            <consortium name="RefSeq"/>
        </authorList>
    </citation>
    <scope>NUCLEOTIDE SEQUENCE [LARGE SCALE GENOMIC DNA]</scope>
</reference>
<dbReference type="Gene3D" id="2.60.40.3210">
    <property type="entry name" value="Zona pellucida, ZP-N domain"/>
    <property type="match status" value="1"/>
</dbReference>
<keyword evidence="2" id="KW-0272">Extracellular matrix</keyword>
<dbReference type="Proteomes" id="UP001652642">
    <property type="component" value="Chromosome 1"/>
</dbReference>